<name>A0A927JD48_9ACTN</name>
<evidence type="ECO:0000313" key="3">
    <source>
        <dbReference type="Proteomes" id="UP000642993"/>
    </source>
</evidence>
<organism evidence="2 3">
    <name type="scientific">Lolliginicoccus lacisalsi</name>
    <dbReference type="NCBI Taxonomy" id="2742202"/>
    <lineage>
        <taxon>Bacteria</taxon>
        <taxon>Bacillati</taxon>
        <taxon>Actinomycetota</taxon>
        <taxon>Actinomycetes</taxon>
        <taxon>Mycobacteriales</taxon>
        <taxon>Hoyosellaceae</taxon>
        <taxon>Lolliginicoccus</taxon>
    </lineage>
</organism>
<proteinExistence type="predicted"/>
<dbReference type="RefSeq" id="WP_192039550.1">
    <property type="nucleotide sequence ID" value="NZ_JACYWE010000006.1"/>
</dbReference>
<dbReference type="Proteomes" id="UP000642993">
    <property type="component" value="Unassembled WGS sequence"/>
</dbReference>
<dbReference type="Pfam" id="PF10011">
    <property type="entry name" value="DUF2254"/>
    <property type="match status" value="1"/>
</dbReference>
<keyword evidence="1" id="KW-0472">Membrane</keyword>
<reference evidence="2" key="1">
    <citation type="submission" date="2020-09" db="EMBL/GenBank/DDBJ databases">
        <title>Hoyosella lacisalsi sp. nov., a halotolerant actinobacterium isolated from soil of Lake Gudzhirganskoe.</title>
        <authorList>
            <person name="Yang Q."/>
            <person name="Guo P.Y."/>
            <person name="Liu S.W."/>
            <person name="Li F.N."/>
            <person name="Sun C.H."/>
        </authorList>
    </citation>
    <scope>NUCLEOTIDE SEQUENCE</scope>
    <source>
        <strain evidence="2">G463</strain>
    </source>
</reference>
<comment type="caution">
    <text evidence="2">The sequence shown here is derived from an EMBL/GenBank/DDBJ whole genome shotgun (WGS) entry which is preliminary data.</text>
</comment>
<keyword evidence="1" id="KW-0812">Transmembrane</keyword>
<keyword evidence="3" id="KW-1185">Reference proteome</keyword>
<accession>A0A927JD48</accession>
<sequence length="441" mass="46891">MRKWIITFRDSFWFLPTILGIIALALSQVLIRIDVTIQRLGPDVAGSLFYTVGVSGSRDILTAIGGSMLAVAATSFSITISVLAIASSTYGPRLVRNFMADRANQFVLGIYGATFLYCLLVLRSIRSETDQGGEFIPDLAVNVAVLLAVLDVAVLVFFIHHIANSIQVPTLLARVRGEMVSALDELYPGEPAGNAVDATTSAPGSGTAVPVASFGFVMVVDEDRLLDLAEEHDCRIEVRAGTGTHVVAGEALATVHGPRAPSEELASSIRAAYALAESRSPRQDITFAVQQLTEMAIRALSPSMNDPFTASNALDELAVGLVPLAQRPDPVLGRTGDEGKLRLVVARVPPAELIGGVLDAMRHYALDNPLAIESTIRLAERIGTTTNQAHLADLVVDHLARLRTEYTNHAEREADKAAEAARIDAALSAISGNAISGKAPL</sequence>
<keyword evidence="1" id="KW-1133">Transmembrane helix</keyword>
<evidence type="ECO:0000256" key="1">
    <source>
        <dbReference type="SAM" id="Phobius"/>
    </source>
</evidence>
<feature type="transmembrane region" description="Helical" evidence="1">
    <location>
        <begin position="106"/>
        <end position="125"/>
    </location>
</feature>
<feature type="transmembrane region" description="Helical" evidence="1">
    <location>
        <begin position="140"/>
        <end position="159"/>
    </location>
</feature>
<evidence type="ECO:0000313" key="2">
    <source>
        <dbReference type="EMBL" id="MBD8507101.1"/>
    </source>
</evidence>
<feature type="transmembrane region" description="Helical" evidence="1">
    <location>
        <begin position="60"/>
        <end position="85"/>
    </location>
</feature>
<dbReference type="EMBL" id="JACYWE010000006">
    <property type="protein sequence ID" value="MBD8507101.1"/>
    <property type="molecule type" value="Genomic_DNA"/>
</dbReference>
<gene>
    <name evidence="2" type="ORF">HT102_11435</name>
</gene>
<dbReference type="AlphaFoldDB" id="A0A927JD48"/>
<protein>
    <submittedName>
        <fullName evidence="2">DUF2254 domain-containing protein</fullName>
    </submittedName>
</protein>
<feature type="transmembrane region" description="Helical" evidence="1">
    <location>
        <begin position="12"/>
        <end position="31"/>
    </location>
</feature>
<dbReference type="InterPro" id="IPR018723">
    <property type="entry name" value="DUF2254_membrane"/>
</dbReference>